<accession>A0A7D9CUZ7</accession>
<dbReference type="PANTHER" id="PTHR13523:SF2">
    <property type="entry name" value="COILED-COIL-HELIX-COILED-COIL-HELIX DOMAIN CONTAINING 2, ISOFORM A-RELATED"/>
    <property type="match status" value="1"/>
</dbReference>
<dbReference type="GO" id="GO:0005739">
    <property type="term" value="C:mitochondrion"/>
    <property type="evidence" value="ECO:0007669"/>
    <property type="project" value="TreeGrafter"/>
</dbReference>
<feature type="compositionally biased region" description="Low complexity" evidence="1">
    <location>
        <begin position="8"/>
        <end position="54"/>
    </location>
</feature>
<gene>
    <name evidence="2" type="primary">MIX17</name>
    <name evidence="2" type="ORF">DEBR0S1_10792G</name>
</gene>
<evidence type="ECO:0000313" key="3">
    <source>
        <dbReference type="Proteomes" id="UP000478008"/>
    </source>
</evidence>
<dbReference type="EMBL" id="CABFWN010000001">
    <property type="protein sequence ID" value="VUG16217.1"/>
    <property type="molecule type" value="Genomic_DNA"/>
</dbReference>
<keyword evidence="3" id="KW-1185">Reference proteome</keyword>
<dbReference type="AlphaFoldDB" id="A0A7D9CUZ7"/>
<dbReference type="PANTHER" id="PTHR13523">
    <property type="entry name" value="COILED-COIL-HELIX-COILED-COIL-HELIX DOMAIN CONTAINING 2/NUR77"/>
    <property type="match status" value="1"/>
</dbReference>
<name>A0A7D9CUZ7_DEKBR</name>
<feature type="compositionally biased region" description="Polar residues" evidence="1">
    <location>
        <begin position="125"/>
        <end position="144"/>
    </location>
</feature>
<feature type="region of interest" description="Disordered" evidence="1">
    <location>
        <begin position="102"/>
        <end position="144"/>
    </location>
</feature>
<organism evidence="2 3">
    <name type="scientific">Dekkera bruxellensis</name>
    <name type="common">Brettanomyces custersii</name>
    <dbReference type="NCBI Taxonomy" id="5007"/>
    <lineage>
        <taxon>Eukaryota</taxon>
        <taxon>Fungi</taxon>
        <taxon>Dikarya</taxon>
        <taxon>Ascomycota</taxon>
        <taxon>Saccharomycotina</taxon>
        <taxon>Pichiomycetes</taxon>
        <taxon>Pichiales</taxon>
        <taxon>Pichiaceae</taxon>
        <taxon>Brettanomyces</taxon>
    </lineage>
</organism>
<evidence type="ECO:0000256" key="1">
    <source>
        <dbReference type="SAM" id="MobiDB-lite"/>
    </source>
</evidence>
<feature type="region of interest" description="Disordered" evidence="1">
    <location>
        <begin position="1"/>
        <end position="74"/>
    </location>
</feature>
<dbReference type="GO" id="GO:0007005">
    <property type="term" value="P:mitochondrion organization"/>
    <property type="evidence" value="ECO:0007669"/>
    <property type="project" value="InterPro"/>
</dbReference>
<dbReference type="Proteomes" id="UP000478008">
    <property type="component" value="Unassembled WGS sequence"/>
</dbReference>
<reference evidence="2 3" key="1">
    <citation type="submission" date="2019-07" db="EMBL/GenBank/DDBJ databases">
        <authorList>
            <person name="Friedrich A."/>
            <person name="Schacherer J."/>
        </authorList>
    </citation>
    <scope>NUCLEOTIDE SEQUENCE [LARGE SCALE GENOMIC DNA]</scope>
</reference>
<protein>
    <submittedName>
        <fullName evidence="2">DEBR0S1_10792g1_1</fullName>
    </submittedName>
</protein>
<evidence type="ECO:0000313" key="2">
    <source>
        <dbReference type="EMBL" id="VUG16217.1"/>
    </source>
</evidence>
<feature type="compositionally biased region" description="Low complexity" evidence="1">
    <location>
        <begin position="111"/>
        <end position="124"/>
    </location>
</feature>
<dbReference type="InterPro" id="IPR055304">
    <property type="entry name" value="CHCHD2/10-like"/>
</dbReference>
<dbReference type="SUPFAM" id="SSF47072">
    <property type="entry name" value="Cysteine alpha-hairpin motif"/>
    <property type="match status" value="1"/>
</dbReference>
<dbReference type="InterPro" id="IPR009069">
    <property type="entry name" value="Cys_alpha_HP_mot_SF"/>
</dbReference>
<proteinExistence type="predicted"/>
<dbReference type="GO" id="GO:0005634">
    <property type="term" value="C:nucleus"/>
    <property type="evidence" value="ECO:0007669"/>
    <property type="project" value="TreeGrafter"/>
</dbReference>
<sequence>MARRSSRRPAFSRSSGSSFGSGRAASRTSTRSASTMAMPSASRFGSSTSSSSASHPYHGPNYAAKPVVQSSAPQSPGLFGQMASTAAGVAVGSAVGHTIGAGITGLFGGRSQEQPAQPAQQSNETLAATGTEANSPFQNDTESSPCAADAKNLARCLEDANGDYHACDYYLQMLTSCKAAAKQYTSN</sequence>